<evidence type="ECO:0000256" key="2">
    <source>
        <dbReference type="SAM" id="Phobius"/>
    </source>
</evidence>
<organism evidence="5 6">
    <name type="scientific">Sandaracinus amylolyticus</name>
    <dbReference type="NCBI Taxonomy" id="927083"/>
    <lineage>
        <taxon>Bacteria</taxon>
        <taxon>Pseudomonadati</taxon>
        <taxon>Myxococcota</taxon>
        <taxon>Polyangia</taxon>
        <taxon>Polyangiales</taxon>
        <taxon>Sandaracinaceae</taxon>
        <taxon>Sandaracinus</taxon>
    </lineage>
</organism>
<dbReference type="InterPro" id="IPR011990">
    <property type="entry name" value="TPR-like_helical_dom_sf"/>
</dbReference>
<sequence>MRAALVALVILALPSALSAQETPQPPHDATVAEQDADVARRARAAFEAGVAHFEARRYRDAIHEFQVAAQLVPSADLWFNVARAHEELGEWDQAIEHYRRYLRDRVDPPDRAQVEGHIRELEERAEAARAARLTRPTTGTLTVRVDVEGASVRVGERDVGQSPIGDELPLDPGRHPLLVTREGYLPFRSEVAIEPGLRTAAYVDLEPETRYRAIEGERIFTWIAWGLSAASLGVAIGLGVEAGSRQGTDLDNAREWSAWSDAALGAAIGFGALGAILWFLEGRAVGTEVIPPPTE</sequence>
<dbReference type="Pfam" id="PF13432">
    <property type="entry name" value="TPR_16"/>
    <property type="match status" value="1"/>
</dbReference>
<dbReference type="STRING" id="927083.DB32_004223"/>
<evidence type="ECO:0000256" key="1">
    <source>
        <dbReference type="PROSITE-ProRule" id="PRU00339"/>
    </source>
</evidence>
<keyword evidence="6" id="KW-1185">Reference proteome</keyword>
<dbReference type="InterPro" id="IPR019734">
    <property type="entry name" value="TPR_rpt"/>
</dbReference>
<keyword evidence="2" id="KW-0812">Transmembrane</keyword>
<keyword evidence="1" id="KW-0802">TPR repeat</keyword>
<dbReference type="PROSITE" id="PS50005">
    <property type="entry name" value="TPR"/>
    <property type="match status" value="1"/>
</dbReference>
<dbReference type="EMBL" id="CP011125">
    <property type="protein sequence ID" value="AKF07074.1"/>
    <property type="molecule type" value="Genomic_DNA"/>
</dbReference>
<dbReference type="OrthoDB" id="5526068at2"/>
<feature type="transmembrane region" description="Helical" evidence="2">
    <location>
        <begin position="219"/>
        <end position="240"/>
    </location>
</feature>
<keyword evidence="2" id="KW-0472">Membrane</keyword>
<dbReference type="AlphaFoldDB" id="A0A0F6SFJ9"/>
<feature type="transmembrane region" description="Helical" evidence="2">
    <location>
        <begin position="261"/>
        <end position="280"/>
    </location>
</feature>
<dbReference type="GO" id="GO:0016853">
    <property type="term" value="F:isomerase activity"/>
    <property type="evidence" value="ECO:0007669"/>
    <property type="project" value="UniProtKB-KW"/>
</dbReference>
<feature type="chain" id="PRO_5002509567" evidence="3">
    <location>
        <begin position="20"/>
        <end position="295"/>
    </location>
</feature>
<reference evidence="5 6" key="1">
    <citation type="submission" date="2015-03" db="EMBL/GenBank/DDBJ databases">
        <title>Genome assembly of Sandaracinus amylolyticus DSM 53668.</title>
        <authorList>
            <person name="Sharma G."/>
            <person name="Subramanian S."/>
        </authorList>
    </citation>
    <scope>NUCLEOTIDE SEQUENCE [LARGE SCALE GENOMIC DNA]</scope>
    <source>
        <strain evidence="5 6">DSM 53668</strain>
    </source>
</reference>
<feature type="repeat" description="TPR" evidence="1">
    <location>
        <begin position="42"/>
        <end position="75"/>
    </location>
</feature>
<dbReference type="Proteomes" id="UP000034883">
    <property type="component" value="Chromosome"/>
</dbReference>
<evidence type="ECO:0000313" key="5">
    <source>
        <dbReference type="EMBL" id="AKF07074.1"/>
    </source>
</evidence>
<protein>
    <submittedName>
        <fullName evidence="5">Thiol-disulfide isomerase</fullName>
    </submittedName>
</protein>
<name>A0A0F6SFJ9_9BACT</name>
<keyword evidence="3" id="KW-0732">Signal</keyword>
<evidence type="ECO:0000313" key="6">
    <source>
        <dbReference type="Proteomes" id="UP000034883"/>
    </source>
</evidence>
<keyword evidence="2" id="KW-1133">Transmembrane helix</keyword>
<evidence type="ECO:0000256" key="3">
    <source>
        <dbReference type="SAM" id="SignalP"/>
    </source>
</evidence>
<feature type="signal peptide" evidence="3">
    <location>
        <begin position="1"/>
        <end position="19"/>
    </location>
</feature>
<dbReference type="Gene3D" id="1.25.40.10">
    <property type="entry name" value="Tetratricopeptide repeat domain"/>
    <property type="match status" value="1"/>
</dbReference>
<gene>
    <name evidence="5" type="ORF">DB32_004223</name>
</gene>
<keyword evidence="5" id="KW-0413">Isomerase</keyword>
<proteinExistence type="predicted"/>
<evidence type="ECO:0000259" key="4">
    <source>
        <dbReference type="Pfam" id="PF08308"/>
    </source>
</evidence>
<dbReference type="InterPro" id="IPR013229">
    <property type="entry name" value="PEGA"/>
</dbReference>
<dbReference type="RefSeq" id="WP_053234375.1">
    <property type="nucleotide sequence ID" value="NZ_CP011125.1"/>
</dbReference>
<feature type="domain" description="PEGA" evidence="4">
    <location>
        <begin position="139"/>
        <end position="208"/>
    </location>
</feature>
<dbReference type="Pfam" id="PF08308">
    <property type="entry name" value="PEGA"/>
    <property type="match status" value="1"/>
</dbReference>
<dbReference type="KEGG" id="samy:DB32_004223"/>
<dbReference type="SUPFAM" id="SSF48452">
    <property type="entry name" value="TPR-like"/>
    <property type="match status" value="1"/>
</dbReference>
<accession>A0A0F6SFJ9</accession>